<keyword evidence="1" id="KW-0812">Transmembrane</keyword>
<sequence length="73" mass="8186">MATKTKSSSVKKSCTSCVHGCIRCMSKGHVELMVMLLVTVFGLVIVMSISNFRMREQQTVIETQAHQIELLKQ</sequence>
<dbReference type="AlphaFoldDB" id="A0A2H0RNG8"/>
<keyword evidence="1" id="KW-1133">Transmembrane helix</keyword>
<gene>
    <name evidence="2" type="ORF">COV06_01640</name>
</gene>
<evidence type="ECO:0000256" key="1">
    <source>
        <dbReference type="SAM" id="Phobius"/>
    </source>
</evidence>
<comment type="caution">
    <text evidence="2">The sequence shown here is derived from an EMBL/GenBank/DDBJ whole genome shotgun (WGS) entry which is preliminary data.</text>
</comment>
<protein>
    <submittedName>
        <fullName evidence="2">Uncharacterized protein</fullName>
    </submittedName>
</protein>
<dbReference type="EMBL" id="PCYM01000001">
    <property type="protein sequence ID" value="PIR48081.1"/>
    <property type="molecule type" value="Genomic_DNA"/>
</dbReference>
<accession>A0A2H0RNG8</accession>
<evidence type="ECO:0000313" key="3">
    <source>
        <dbReference type="Proteomes" id="UP000230084"/>
    </source>
</evidence>
<reference evidence="2 3" key="1">
    <citation type="submission" date="2017-09" db="EMBL/GenBank/DDBJ databases">
        <title>Depth-based differentiation of microbial function through sediment-hosted aquifers and enrichment of novel symbionts in the deep terrestrial subsurface.</title>
        <authorList>
            <person name="Probst A.J."/>
            <person name="Ladd B."/>
            <person name="Jarett J.K."/>
            <person name="Geller-Mcgrath D.E."/>
            <person name="Sieber C.M."/>
            <person name="Emerson J.B."/>
            <person name="Anantharaman K."/>
            <person name="Thomas B.C."/>
            <person name="Malmstrom R."/>
            <person name="Stieglmeier M."/>
            <person name="Klingl A."/>
            <person name="Woyke T."/>
            <person name="Ryan C.M."/>
            <person name="Banfield J.F."/>
        </authorList>
    </citation>
    <scope>NUCLEOTIDE SEQUENCE [LARGE SCALE GENOMIC DNA]</scope>
    <source>
        <strain evidence="2">CG10_big_fil_rev_8_21_14_0_10_50_16</strain>
    </source>
</reference>
<proteinExistence type="predicted"/>
<feature type="transmembrane region" description="Helical" evidence="1">
    <location>
        <begin position="32"/>
        <end position="52"/>
    </location>
</feature>
<keyword evidence="1" id="KW-0472">Membrane</keyword>
<name>A0A2H0RNG8_9BACT</name>
<dbReference type="Proteomes" id="UP000230084">
    <property type="component" value="Unassembled WGS sequence"/>
</dbReference>
<organism evidence="2 3">
    <name type="scientific">Candidatus Uhrbacteria bacterium CG10_big_fil_rev_8_21_14_0_10_50_16</name>
    <dbReference type="NCBI Taxonomy" id="1975039"/>
    <lineage>
        <taxon>Bacteria</taxon>
        <taxon>Candidatus Uhriibacteriota</taxon>
    </lineage>
</organism>
<evidence type="ECO:0000313" key="2">
    <source>
        <dbReference type="EMBL" id="PIR48081.1"/>
    </source>
</evidence>